<dbReference type="SUPFAM" id="SSF46785">
    <property type="entry name" value="Winged helix' DNA-binding domain"/>
    <property type="match status" value="1"/>
</dbReference>
<dbReference type="Gene3D" id="1.10.10.10">
    <property type="entry name" value="Winged helix-like DNA-binding domain superfamily/Winged helix DNA-binding domain"/>
    <property type="match status" value="1"/>
</dbReference>
<dbReference type="InterPro" id="IPR015424">
    <property type="entry name" value="PyrdxlP-dep_Trfase"/>
</dbReference>
<dbReference type="InterPro" id="IPR015421">
    <property type="entry name" value="PyrdxlP-dep_Trfase_major"/>
</dbReference>
<dbReference type="OrthoDB" id="7016788at2"/>
<evidence type="ECO:0000256" key="4">
    <source>
        <dbReference type="ARBA" id="ARBA00023125"/>
    </source>
</evidence>
<dbReference type="Proteomes" id="UP000037551">
    <property type="component" value="Unassembled WGS sequence"/>
</dbReference>
<protein>
    <submittedName>
        <fullName evidence="7">GntR family transcriptional regulator</fullName>
    </submittedName>
</protein>
<dbReference type="InterPro" id="IPR036388">
    <property type="entry name" value="WH-like_DNA-bd_sf"/>
</dbReference>
<dbReference type="Pfam" id="PF00392">
    <property type="entry name" value="GntR"/>
    <property type="match status" value="1"/>
</dbReference>
<dbReference type="GO" id="GO:0003700">
    <property type="term" value="F:DNA-binding transcription factor activity"/>
    <property type="evidence" value="ECO:0007669"/>
    <property type="project" value="InterPro"/>
</dbReference>
<dbReference type="PANTHER" id="PTHR46577">
    <property type="entry name" value="HTH-TYPE TRANSCRIPTIONAL REGULATORY PROTEIN GABR"/>
    <property type="match status" value="1"/>
</dbReference>
<dbReference type="Pfam" id="PF00155">
    <property type="entry name" value="Aminotran_1_2"/>
    <property type="match status" value="1"/>
</dbReference>
<dbReference type="PROSITE" id="PS50949">
    <property type="entry name" value="HTH_GNTR"/>
    <property type="match status" value="1"/>
</dbReference>
<comment type="caution">
    <text evidence="7">The sequence shown here is derived from an EMBL/GenBank/DDBJ whole genome shotgun (WGS) entry which is preliminary data.</text>
</comment>
<evidence type="ECO:0000259" key="6">
    <source>
        <dbReference type="PROSITE" id="PS50949"/>
    </source>
</evidence>
<evidence type="ECO:0000256" key="3">
    <source>
        <dbReference type="ARBA" id="ARBA00023015"/>
    </source>
</evidence>
<dbReference type="InterPro" id="IPR000524">
    <property type="entry name" value="Tscrpt_reg_HTH_GntR"/>
</dbReference>
<proteinExistence type="inferred from homology"/>
<feature type="domain" description="HTH gntR-type" evidence="6">
    <location>
        <begin position="10"/>
        <end position="78"/>
    </location>
</feature>
<dbReference type="EMBL" id="LFMW01000011">
    <property type="protein sequence ID" value="KMT54519.1"/>
    <property type="molecule type" value="Genomic_DNA"/>
</dbReference>
<evidence type="ECO:0000256" key="5">
    <source>
        <dbReference type="ARBA" id="ARBA00023163"/>
    </source>
</evidence>
<gene>
    <name evidence="7" type="ORF">ACR52_16990</name>
</gene>
<dbReference type="PATRIC" id="fig|1674920.3.peg.1333"/>
<keyword evidence="2" id="KW-0663">Pyridoxal phosphate</keyword>
<dbReference type="CDD" id="cd00609">
    <property type="entry name" value="AAT_like"/>
    <property type="match status" value="1"/>
</dbReference>
<dbReference type="GO" id="GO:0003677">
    <property type="term" value="F:DNA binding"/>
    <property type="evidence" value="ECO:0007669"/>
    <property type="project" value="UniProtKB-KW"/>
</dbReference>
<dbReference type="SUPFAM" id="SSF53383">
    <property type="entry name" value="PLP-dependent transferases"/>
    <property type="match status" value="1"/>
</dbReference>
<keyword evidence="4" id="KW-0238">DNA-binding</keyword>
<evidence type="ECO:0000256" key="1">
    <source>
        <dbReference type="ARBA" id="ARBA00005384"/>
    </source>
</evidence>
<evidence type="ECO:0000313" key="7">
    <source>
        <dbReference type="EMBL" id="KMT54519.1"/>
    </source>
</evidence>
<dbReference type="InterPro" id="IPR004839">
    <property type="entry name" value="Aminotransferase_I/II_large"/>
</dbReference>
<organism evidence="7 8">
    <name type="scientific">Pseudomonas fildesensis</name>
    <dbReference type="NCBI Taxonomy" id="1674920"/>
    <lineage>
        <taxon>Bacteria</taxon>
        <taxon>Pseudomonadati</taxon>
        <taxon>Pseudomonadota</taxon>
        <taxon>Gammaproteobacteria</taxon>
        <taxon>Pseudomonadales</taxon>
        <taxon>Pseudomonadaceae</taxon>
        <taxon>Pseudomonas</taxon>
    </lineage>
</organism>
<evidence type="ECO:0000313" key="8">
    <source>
        <dbReference type="Proteomes" id="UP000037551"/>
    </source>
</evidence>
<dbReference type="PANTHER" id="PTHR46577:SF2">
    <property type="entry name" value="TRANSCRIPTIONAL REGULATORY PROTEIN"/>
    <property type="match status" value="1"/>
</dbReference>
<keyword evidence="8" id="KW-1185">Reference proteome</keyword>
<dbReference type="Gene3D" id="3.40.640.10">
    <property type="entry name" value="Type I PLP-dependent aspartate aminotransferase-like (Major domain)"/>
    <property type="match status" value="1"/>
</dbReference>
<dbReference type="RefSeq" id="WP_048726535.1">
    <property type="nucleotide sequence ID" value="NZ_LFMW01000011.1"/>
</dbReference>
<name>A0A0J8G0K1_9PSED</name>
<dbReference type="AlphaFoldDB" id="A0A0J8G0K1"/>
<accession>A0A0J8G0K1</accession>
<dbReference type="InterPro" id="IPR036390">
    <property type="entry name" value="WH_DNA-bd_sf"/>
</dbReference>
<keyword evidence="5" id="KW-0804">Transcription</keyword>
<reference evidence="7 8" key="1">
    <citation type="submission" date="2015-06" db="EMBL/GenBank/DDBJ databases">
        <title>Draft genome sequence of an Antarctic Pseudomonas sp. strain KG01 with full potential for biotechnological applications.</title>
        <authorList>
            <person name="Pavlov M.S."/>
            <person name="Lira F."/>
            <person name="Martinez J.L."/>
            <person name="Marshall S.H."/>
        </authorList>
    </citation>
    <scope>NUCLEOTIDE SEQUENCE [LARGE SCALE GENOMIC DNA]</scope>
    <source>
        <strain evidence="7 8">KG01</strain>
    </source>
</reference>
<evidence type="ECO:0000256" key="2">
    <source>
        <dbReference type="ARBA" id="ARBA00022898"/>
    </source>
</evidence>
<dbReference type="GO" id="GO:0030170">
    <property type="term" value="F:pyridoxal phosphate binding"/>
    <property type="evidence" value="ECO:0007669"/>
    <property type="project" value="InterPro"/>
</dbReference>
<dbReference type="InterPro" id="IPR051446">
    <property type="entry name" value="HTH_trans_reg/aminotransferase"/>
</dbReference>
<comment type="similarity">
    <text evidence="1">In the C-terminal section; belongs to the class-I pyridoxal-phosphate-dependent aminotransferase family.</text>
</comment>
<keyword evidence="3" id="KW-0805">Transcription regulation</keyword>
<dbReference type="STRING" id="1674920.ACR52_16990"/>
<dbReference type="SMART" id="SM00345">
    <property type="entry name" value="HTH_GNTR"/>
    <property type="match status" value="1"/>
</dbReference>
<sequence length="468" mass="52601">MNLRGERQMDFAYQAVYRYMINLINEVTLDSPVKLPSLRQLSTRLNVSISTIQYAYSLLEKEGRVYSVAKSGYFAWPVVVNPLIAAEGDLLERLYAAARRPGMVVLSGDEPTRLGSLDSALLTLERQLVRRHPSDLQPWSQPCGVWELRAALAARYTSSPTRCWQADDVYIGADLRGVLEILIDVLGLKGNAVIVESPCDCLILRLLQAAGVRVIEWPWQADGSLDLATLEHLLLREQVQVVLLSSVVSMPSGSAMPNHERFRVAELLDQYGCWLLENDSYGELSFTSCQTALRNLVNPERLIVFSSFEKVLGPEAPFGYVLSRHLSSALQRQFLLRAFRLSSIRQRAIARLYQSGRLDQHLETLRQRLREQAEGMSLRLDARLPGRVSYRMPVAGASFWLQSVEPVDMRLVFQRLVARQVVIAPGELFSLSGLHHQHVRLSLTFNGHPNLDIALEALAQALTQAQTD</sequence>